<dbReference type="InterPro" id="IPR019757">
    <property type="entry name" value="Pept_S26A_signal_pept_1_Lys-AS"/>
</dbReference>
<evidence type="ECO:0000313" key="13">
    <source>
        <dbReference type="Proteomes" id="UP001163152"/>
    </source>
</evidence>
<feature type="transmembrane region" description="Helical" evidence="8">
    <location>
        <begin position="52"/>
        <end position="69"/>
    </location>
</feature>
<keyword evidence="6 8" id="KW-0378">Hydrolase</keyword>
<dbReference type="PROSITE" id="PS00761">
    <property type="entry name" value="SPASE_I_3"/>
    <property type="match status" value="1"/>
</dbReference>
<evidence type="ECO:0000256" key="9">
    <source>
        <dbReference type="RuleBase" id="RU362042"/>
    </source>
</evidence>
<dbReference type="InterPro" id="IPR000223">
    <property type="entry name" value="Pept_S26A_signal_pept_1"/>
</dbReference>
<dbReference type="InterPro" id="IPR019533">
    <property type="entry name" value="Peptidase_S26"/>
</dbReference>
<keyword evidence="8" id="KW-0812">Transmembrane</keyword>
<dbReference type="GO" id="GO:0004252">
    <property type="term" value="F:serine-type endopeptidase activity"/>
    <property type="evidence" value="ECO:0007669"/>
    <property type="project" value="InterPro"/>
</dbReference>
<dbReference type="PANTHER" id="PTHR43390">
    <property type="entry name" value="SIGNAL PEPTIDASE I"/>
    <property type="match status" value="1"/>
</dbReference>
<dbReference type="RefSeq" id="WP_268611187.1">
    <property type="nucleotide sequence ID" value="NZ_CP113797.1"/>
</dbReference>
<evidence type="ECO:0000256" key="7">
    <source>
        <dbReference type="PIRSR" id="PIRSR600223-1"/>
    </source>
</evidence>
<dbReference type="PANTHER" id="PTHR43390:SF1">
    <property type="entry name" value="CHLOROPLAST PROCESSING PEPTIDASE"/>
    <property type="match status" value="1"/>
</dbReference>
<dbReference type="Proteomes" id="UP001163152">
    <property type="component" value="Chromosome"/>
</dbReference>
<keyword evidence="8" id="KW-1133">Transmembrane helix</keyword>
<evidence type="ECO:0000256" key="3">
    <source>
        <dbReference type="ARBA" id="ARBA00009370"/>
    </source>
</evidence>
<comment type="subcellular location">
    <subcellularLocation>
        <location evidence="2">Cell membrane</location>
        <topology evidence="2">Single-pass type II membrane protein</topology>
    </subcellularLocation>
    <subcellularLocation>
        <location evidence="9">Membrane</location>
        <topology evidence="9">Single-pass type II membrane protein</topology>
    </subcellularLocation>
</comment>
<dbReference type="AlphaFoldDB" id="A0A9E8ZHD3"/>
<dbReference type="NCBIfam" id="TIGR02227">
    <property type="entry name" value="sigpep_I_bact"/>
    <property type="match status" value="1"/>
</dbReference>
<dbReference type="Pfam" id="PF10502">
    <property type="entry name" value="Peptidase_S26"/>
    <property type="match status" value="1"/>
</dbReference>
<comment type="catalytic activity">
    <reaction evidence="1 8">
        <text>Cleavage of hydrophobic, N-terminal signal or leader sequences from secreted and periplasmic proteins.</text>
        <dbReference type="EC" id="3.4.21.89"/>
    </reaction>
</comment>
<accession>A0A9E8ZHD3</accession>
<feature type="active site" evidence="7">
    <location>
        <position position="129"/>
    </location>
</feature>
<evidence type="ECO:0000313" key="12">
    <source>
        <dbReference type="EMBL" id="WAL61230.1"/>
    </source>
</evidence>
<dbReference type="GO" id="GO:0009003">
    <property type="term" value="F:signal peptidase activity"/>
    <property type="evidence" value="ECO:0007669"/>
    <property type="project" value="UniProtKB-EC"/>
</dbReference>
<dbReference type="GO" id="GO:0005886">
    <property type="term" value="C:plasma membrane"/>
    <property type="evidence" value="ECO:0007669"/>
    <property type="project" value="UniProtKB-SubCell"/>
</dbReference>
<evidence type="ECO:0000256" key="4">
    <source>
        <dbReference type="ARBA" id="ARBA00013208"/>
    </source>
</evidence>
<gene>
    <name evidence="12" type="primary">lepB</name>
    <name evidence="12" type="ORF">OXH18_04310</name>
</gene>
<evidence type="ECO:0000256" key="1">
    <source>
        <dbReference type="ARBA" id="ARBA00000677"/>
    </source>
</evidence>
<name>A0A9E8ZHD3_9CYAN</name>
<dbReference type="PROSITE" id="PS00760">
    <property type="entry name" value="SPASE_I_2"/>
    <property type="match status" value="1"/>
</dbReference>
<dbReference type="EMBL" id="CP113797">
    <property type="protein sequence ID" value="WAL61230.1"/>
    <property type="molecule type" value="Genomic_DNA"/>
</dbReference>
<feature type="compositionally biased region" description="Polar residues" evidence="10">
    <location>
        <begin position="8"/>
        <end position="28"/>
    </location>
</feature>
<evidence type="ECO:0000256" key="6">
    <source>
        <dbReference type="ARBA" id="ARBA00022801"/>
    </source>
</evidence>
<feature type="active site" evidence="7">
    <location>
        <position position="79"/>
    </location>
</feature>
<dbReference type="InterPro" id="IPR019758">
    <property type="entry name" value="Pept_S26A_signal_pept_1_CS"/>
</dbReference>
<evidence type="ECO:0000256" key="8">
    <source>
        <dbReference type="RuleBase" id="RU003993"/>
    </source>
</evidence>
<evidence type="ECO:0000256" key="5">
    <source>
        <dbReference type="ARBA" id="ARBA00022670"/>
    </source>
</evidence>
<dbReference type="CDD" id="cd06530">
    <property type="entry name" value="S26_SPase_I"/>
    <property type="match status" value="1"/>
</dbReference>
<feature type="domain" description="Peptidase S26" evidence="11">
    <location>
        <begin position="50"/>
        <end position="209"/>
    </location>
</feature>
<comment type="similarity">
    <text evidence="3 9">Belongs to the peptidase S26 family.</text>
</comment>
<dbReference type="GO" id="GO:0006465">
    <property type="term" value="P:signal peptide processing"/>
    <property type="evidence" value="ECO:0007669"/>
    <property type="project" value="InterPro"/>
</dbReference>
<evidence type="ECO:0000256" key="2">
    <source>
        <dbReference type="ARBA" id="ARBA00004401"/>
    </source>
</evidence>
<protein>
    <recommendedName>
        <fullName evidence="4 8">Signal peptidase I</fullName>
        <ecNumber evidence="4 8">3.4.21.89</ecNumber>
    </recommendedName>
</protein>
<evidence type="ECO:0000256" key="10">
    <source>
        <dbReference type="SAM" id="MobiDB-lite"/>
    </source>
</evidence>
<keyword evidence="13" id="KW-1185">Reference proteome</keyword>
<dbReference type="EC" id="3.4.21.89" evidence="4 8"/>
<keyword evidence="5 8" id="KW-0645">Protease</keyword>
<feature type="region of interest" description="Disordered" evidence="10">
    <location>
        <begin position="1"/>
        <end position="34"/>
    </location>
</feature>
<keyword evidence="8" id="KW-0472">Membrane</keyword>
<dbReference type="SUPFAM" id="SSF51306">
    <property type="entry name" value="LexA/Signal peptidase"/>
    <property type="match status" value="1"/>
</dbReference>
<dbReference type="InterPro" id="IPR019756">
    <property type="entry name" value="Pept_S26A_signal_pept_1_Ser-AS"/>
</dbReference>
<dbReference type="Gene3D" id="2.10.109.10">
    <property type="entry name" value="Umud Fragment, subunit A"/>
    <property type="match status" value="1"/>
</dbReference>
<reference evidence="12" key="1">
    <citation type="submission" date="2022-12" db="EMBL/GenBank/DDBJ databases">
        <title>Polyphasic identification of a Novel Hot-Spring Cyanobacterium Ocullathermofonsia sinensis gen nov. sp. nov. and Genomic Insights on its Adaptations to the Thermal Habitat.</title>
        <authorList>
            <person name="Daroch M."/>
            <person name="Tang J."/>
            <person name="Jiang Y."/>
        </authorList>
    </citation>
    <scope>NUCLEOTIDE SEQUENCE</scope>
    <source>
        <strain evidence="12">PKUAC-SCTA174</strain>
    </source>
</reference>
<sequence>MASEQPDLGTQQSTELPSLTNPSGSSPDQAKAESRLPGRWWSRLSKPQRENLQILAIALVLAVILRLFIAEPRYIPSDSMVPTLEIGDRLVVEKVSYYLRSPQTGDIVVFDPPLQLQEFGYAPDKAFIKRIIGTPGDVVQIQTGCVYLNGHPLVEPYVAEPPAYDMPAVRVPAQQYFVMGDNRNNSNDSHVWGFLPRENIIGRAVFRFFPLNRLGPLKTEDNALFLR</sequence>
<evidence type="ECO:0000259" key="11">
    <source>
        <dbReference type="Pfam" id="PF10502"/>
    </source>
</evidence>
<proteinExistence type="inferred from homology"/>
<dbReference type="KEGG" id="tsin:OXH18_04310"/>
<dbReference type="PRINTS" id="PR00727">
    <property type="entry name" value="LEADERPTASE"/>
</dbReference>
<organism evidence="12 13">
    <name type="scientific">Thermocoleostomius sinensis A174</name>
    <dbReference type="NCBI Taxonomy" id="2016057"/>
    <lineage>
        <taxon>Bacteria</taxon>
        <taxon>Bacillati</taxon>
        <taxon>Cyanobacteriota</taxon>
        <taxon>Cyanophyceae</taxon>
        <taxon>Oculatellales</taxon>
        <taxon>Oculatellaceae</taxon>
        <taxon>Thermocoleostomius</taxon>
    </lineage>
</organism>
<dbReference type="InterPro" id="IPR036286">
    <property type="entry name" value="LexA/Signal_pep-like_sf"/>
</dbReference>
<dbReference type="PROSITE" id="PS00501">
    <property type="entry name" value="SPASE_I_1"/>
    <property type="match status" value="1"/>
</dbReference>